<evidence type="ECO:0000313" key="2">
    <source>
        <dbReference type="EMBL" id="MCQ8241873.1"/>
    </source>
</evidence>
<proteinExistence type="predicted"/>
<comment type="caution">
    <text evidence="2">The sequence shown here is derived from an EMBL/GenBank/DDBJ whole genome shotgun (WGS) entry which is preliminary data.</text>
</comment>
<name>A0ABT1W1X9_9PROT</name>
<sequence>MPRGVAKADLPSKPCARCGRPFSWRRKWARCWDEVRFCSDACRRGRPTAGPDPSPPASAPQRTSS</sequence>
<dbReference type="PANTHER" id="PTHR37463:SF1">
    <property type="entry name" value="DUF2256 DOMAIN-CONTAINING PROTEIN"/>
    <property type="match status" value="1"/>
</dbReference>
<organism evidence="2 3">
    <name type="scientific">Rhizosaccharibacter radicis</name>
    <dbReference type="NCBI Taxonomy" id="2782605"/>
    <lineage>
        <taxon>Bacteria</taxon>
        <taxon>Pseudomonadati</taxon>
        <taxon>Pseudomonadota</taxon>
        <taxon>Alphaproteobacteria</taxon>
        <taxon>Acetobacterales</taxon>
        <taxon>Acetobacteraceae</taxon>
        <taxon>Rhizosaccharibacter</taxon>
    </lineage>
</organism>
<evidence type="ECO:0000256" key="1">
    <source>
        <dbReference type="SAM" id="MobiDB-lite"/>
    </source>
</evidence>
<gene>
    <name evidence="2" type="ORF">NFI88_13605</name>
</gene>
<feature type="region of interest" description="Disordered" evidence="1">
    <location>
        <begin position="42"/>
        <end position="65"/>
    </location>
</feature>
<keyword evidence="3" id="KW-1185">Reference proteome</keyword>
<dbReference type="EMBL" id="JAMZEJ010000008">
    <property type="protein sequence ID" value="MCQ8241873.1"/>
    <property type="molecule type" value="Genomic_DNA"/>
</dbReference>
<dbReference type="InterPro" id="IPR017136">
    <property type="entry name" value="UCP037205"/>
</dbReference>
<dbReference type="Proteomes" id="UP001524547">
    <property type="component" value="Unassembled WGS sequence"/>
</dbReference>
<dbReference type="Pfam" id="PF10013">
    <property type="entry name" value="DUF2256"/>
    <property type="match status" value="1"/>
</dbReference>
<reference evidence="2 3" key="1">
    <citation type="submission" date="2022-06" db="EMBL/GenBank/DDBJ databases">
        <title>Rhizosaccharibacter gen. nov. sp. nov. KSS12, endophytic bacteria isolated from sugarcane.</title>
        <authorList>
            <person name="Pitiwittayakul N."/>
        </authorList>
    </citation>
    <scope>NUCLEOTIDE SEQUENCE [LARGE SCALE GENOMIC DNA]</scope>
    <source>
        <strain evidence="2 3">KSS12</strain>
    </source>
</reference>
<protein>
    <submittedName>
        <fullName evidence="2">DUF2256 domain-containing protein</fullName>
    </submittedName>
</protein>
<dbReference type="RefSeq" id="WP_422920624.1">
    <property type="nucleotide sequence ID" value="NZ_JAMZEJ010000008.1"/>
</dbReference>
<accession>A0ABT1W1X9</accession>
<evidence type="ECO:0000313" key="3">
    <source>
        <dbReference type="Proteomes" id="UP001524547"/>
    </source>
</evidence>
<dbReference type="PANTHER" id="PTHR37463">
    <property type="entry name" value="GSL3115 PROTEIN"/>
    <property type="match status" value="1"/>
</dbReference>